<dbReference type="PANTHER" id="PTHR43591:SF99">
    <property type="entry name" value="OS06G0646000 PROTEIN"/>
    <property type="match status" value="1"/>
</dbReference>
<sequence length="250" mass="27996">MLAGLSVKLAAARAVGFDEVEVRPSPNVWNWPDVYELENAAQDVTGAIWAELRRLHDWQGLDVVDIGCGAGFHLPVFARRARSVLGVEPYRPLVRRARRRVALSRCRDSVRVVRAAAHRVPLLAGSVDLIHARTAYFFGPGCEAGLAEARRVLRSGGALVVVDLDGRSAPYGEWMRADLAGFDPERIERFFAARGFDSFDVETRWEFDDRKSLEAVLRIEFSPSVARRAVESVPGTSLPVNYRIRIRREE</sequence>
<dbReference type="OrthoDB" id="9797252at2"/>
<dbReference type="EMBL" id="FNFM01000014">
    <property type="protein sequence ID" value="SDK83940.1"/>
    <property type="molecule type" value="Genomic_DNA"/>
</dbReference>
<dbReference type="InterPro" id="IPR029063">
    <property type="entry name" value="SAM-dependent_MTases_sf"/>
</dbReference>
<keyword evidence="3" id="KW-1185">Reference proteome</keyword>
<dbReference type="GO" id="GO:0008757">
    <property type="term" value="F:S-adenosylmethionine-dependent methyltransferase activity"/>
    <property type="evidence" value="ECO:0007669"/>
    <property type="project" value="InterPro"/>
</dbReference>
<evidence type="ECO:0000313" key="2">
    <source>
        <dbReference type="EMBL" id="SDK83940.1"/>
    </source>
</evidence>
<dbReference type="CDD" id="cd02440">
    <property type="entry name" value="AdoMet_MTases"/>
    <property type="match status" value="1"/>
</dbReference>
<dbReference type="SUPFAM" id="SSF53335">
    <property type="entry name" value="S-adenosyl-L-methionine-dependent methyltransferases"/>
    <property type="match status" value="1"/>
</dbReference>
<keyword evidence="2" id="KW-0808">Transferase</keyword>
<dbReference type="GO" id="GO:0032259">
    <property type="term" value="P:methylation"/>
    <property type="evidence" value="ECO:0007669"/>
    <property type="project" value="UniProtKB-KW"/>
</dbReference>
<gene>
    <name evidence="2" type="ORF">SAMN04487820_1148</name>
</gene>
<evidence type="ECO:0000313" key="3">
    <source>
        <dbReference type="Proteomes" id="UP000199213"/>
    </source>
</evidence>
<feature type="domain" description="Methyltransferase type 11" evidence="1">
    <location>
        <begin position="64"/>
        <end position="161"/>
    </location>
</feature>
<dbReference type="Gene3D" id="3.40.50.150">
    <property type="entry name" value="Vaccinia Virus protein VP39"/>
    <property type="match status" value="1"/>
</dbReference>
<dbReference type="PANTHER" id="PTHR43591">
    <property type="entry name" value="METHYLTRANSFERASE"/>
    <property type="match status" value="1"/>
</dbReference>
<evidence type="ECO:0000259" key="1">
    <source>
        <dbReference type="Pfam" id="PF08241"/>
    </source>
</evidence>
<dbReference type="RefSeq" id="WP_092632030.1">
    <property type="nucleotide sequence ID" value="NZ_FNFM01000014.1"/>
</dbReference>
<name>A0A1G9F6H9_ACTMZ</name>
<dbReference type="Pfam" id="PF08241">
    <property type="entry name" value="Methyltransf_11"/>
    <property type="match status" value="1"/>
</dbReference>
<reference evidence="3" key="1">
    <citation type="submission" date="2016-10" db="EMBL/GenBank/DDBJ databases">
        <authorList>
            <person name="Varghese N."/>
            <person name="Submissions S."/>
        </authorList>
    </citation>
    <scope>NUCLEOTIDE SEQUENCE [LARGE SCALE GENOMIC DNA]</scope>
    <source>
        <strain evidence="3">DSM 45460</strain>
    </source>
</reference>
<accession>A0A1G9F6H9</accession>
<proteinExistence type="predicted"/>
<dbReference type="AlphaFoldDB" id="A0A1G9F6H9"/>
<organism evidence="2 3">
    <name type="scientific">Actinopolyspora mzabensis</name>
    <dbReference type="NCBI Taxonomy" id="995066"/>
    <lineage>
        <taxon>Bacteria</taxon>
        <taxon>Bacillati</taxon>
        <taxon>Actinomycetota</taxon>
        <taxon>Actinomycetes</taxon>
        <taxon>Actinopolysporales</taxon>
        <taxon>Actinopolysporaceae</taxon>
        <taxon>Actinopolyspora</taxon>
    </lineage>
</organism>
<keyword evidence="2" id="KW-0489">Methyltransferase</keyword>
<protein>
    <submittedName>
        <fullName evidence="2">Methyltransferase domain-containing protein</fullName>
    </submittedName>
</protein>
<dbReference type="Proteomes" id="UP000199213">
    <property type="component" value="Unassembled WGS sequence"/>
</dbReference>
<dbReference type="InterPro" id="IPR013216">
    <property type="entry name" value="Methyltransf_11"/>
</dbReference>